<evidence type="ECO:0000259" key="4">
    <source>
        <dbReference type="PROSITE" id="PS50893"/>
    </source>
</evidence>
<name>A0A7W8ZY61_9MICO</name>
<dbReference type="Proteomes" id="UP000561726">
    <property type="component" value="Unassembled WGS sequence"/>
</dbReference>
<dbReference type="GO" id="GO:0005524">
    <property type="term" value="F:ATP binding"/>
    <property type="evidence" value="ECO:0007669"/>
    <property type="project" value="UniProtKB-KW"/>
</dbReference>
<dbReference type="InterPro" id="IPR003593">
    <property type="entry name" value="AAA+_ATPase"/>
</dbReference>
<dbReference type="PANTHER" id="PTHR42939">
    <property type="entry name" value="ABC TRANSPORTER ATP-BINDING PROTEIN ALBC-RELATED"/>
    <property type="match status" value="1"/>
</dbReference>
<dbReference type="CDD" id="cd03230">
    <property type="entry name" value="ABC_DR_subfamily_A"/>
    <property type="match status" value="1"/>
</dbReference>
<comment type="caution">
    <text evidence="5">The sequence shown here is derived from an EMBL/GenBank/DDBJ whole genome shotgun (WGS) entry which is preliminary data.</text>
</comment>
<protein>
    <submittedName>
        <fullName evidence="5">ABC-2 type transport system ATP-binding protein</fullName>
    </submittedName>
</protein>
<dbReference type="InterPro" id="IPR027417">
    <property type="entry name" value="P-loop_NTPase"/>
</dbReference>
<keyword evidence="2" id="KW-0547">Nucleotide-binding</keyword>
<dbReference type="InterPro" id="IPR051782">
    <property type="entry name" value="ABC_Transporter_VariousFunc"/>
</dbReference>
<evidence type="ECO:0000313" key="5">
    <source>
        <dbReference type="EMBL" id="MBB5642409.1"/>
    </source>
</evidence>
<dbReference type="AlphaFoldDB" id="A0A7W8ZY61"/>
<keyword evidence="3 5" id="KW-0067">ATP-binding</keyword>
<dbReference type="Gene3D" id="3.40.50.300">
    <property type="entry name" value="P-loop containing nucleotide triphosphate hydrolases"/>
    <property type="match status" value="1"/>
</dbReference>
<organism evidence="5 6">
    <name type="scientific">Cryobacterium roopkundense</name>
    <dbReference type="NCBI Taxonomy" id="1001240"/>
    <lineage>
        <taxon>Bacteria</taxon>
        <taxon>Bacillati</taxon>
        <taxon>Actinomycetota</taxon>
        <taxon>Actinomycetes</taxon>
        <taxon>Micrococcales</taxon>
        <taxon>Microbacteriaceae</taxon>
        <taxon>Cryobacterium</taxon>
    </lineage>
</organism>
<reference evidence="5 6" key="1">
    <citation type="submission" date="2020-08" db="EMBL/GenBank/DDBJ databases">
        <title>Sequencing the genomes of 1000 actinobacteria strains.</title>
        <authorList>
            <person name="Klenk H.-P."/>
        </authorList>
    </citation>
    <scope>NUCLEOTIDE SEQUENCE [LARGE SCALE GENOMIC DNA]</scope>
    <source>
        <strain evidence="5 6">DSM 21065</strain>
    </source>
</reference>
<dbReference type="OrthoDB" id="5116176at2"/>
<dbReference type="PROSITE" id="PS50893">
    <property type="entry name" value="ABC_TRANSPORTER_2"/>
    <property type="match status" value="1"/>
</dbReference>
<evidence type="ECO:0000256" key="2">
    <source>
        <dbReference type="ARBA" id="ARBA00022741"/>
    </source>
</evidence>
<dbReference type="PANTHER" id="PTHR42939:SF1">
    <property type="entry name" value="ABC TRANSPORTER ATP-BINDING PROTEIN ALBC-RELATED"/>
    <property type="match status" value="1"/>
</dbReference>
<sequence length="260" mass="28028">MHPILEVHNVSKSYRSAVAVDDFSLAIRPGVVHGLLGPNGSGKTTCLHIIAGLISPNDGAVSISGVPIESKASRRLIGFAPDDLPLPNSLTGREYLTFHDGMRRRHDSARAVQLATALGIDADLNKLIGEYSHGMKRKIQVIAALMHEPEILVLDEPFRGLDPDAASVLKYTIETFAKSGRAVLIATHDMIRAQRDCGEVTIVSAGRTVASGTPQALIEQTHAAQTLEDVFLAVTGLAHDNETRLTCINTMFTHLQEELS</sequence>
<dbReference type="InterPro" id="IPR017871">
    <property type="entry name" value="ABC_transporter-like_CS"/>
</dbReference>
<dbReference type="PROSITE" id="PS00211">
    <property type="entry name" value="ABC_TRANSPORTER_1"/>
    <property type="match status" value="1"/>
</dbReference>
<dbReference type="InterPro" id="IPR003439">
    <property type="entry name" value="ABC_transporter-like_ATP-bd"/>
</dbReference>
<dbReference type="EMBL" id="JACHBQ010000001">
    <property type="protein sequence ID" value="MBB5642409.1"/>
    <property type="molecule type" value="Genomic_DNA"/>
</dbReference>
<dbReference type="Pfam" id="PF00005">
    <property type="entry name" value="ABC_tran"/>
    <property type="match status" value="1"/>
</dbReference>
<gene>
    <name evidence="5" type="ORF">BJ997_002957</name>
</gene>
<keyword evidence="1" id="KW-0813">Transport</keyword>
<evidence type="ECO:0000256" key="3">
    <source>
        <dbReference type="ARBA" id="ARBA00022840"/>
    </source>
</evidence>
<feature type="domain" description="ABC transporter" evidence="4">
    <location>
        <begin position="5"/>
        <end position="230"/>
    </location>
</feature>
<dbReference type="SMART" id="SM00382">
    <property type="entry name" value="AAA"/>
    <property type="match status" value="1"/>
</dbReference>
<dbReference type="SUPFAM" id="SSF52540">
    <property type="entry name" value="P-loop containing nucleoside triphosphate hydrolases"/>
    <property type="match status" value="1"/>
</dbReference>
<evidence type="ECO:0000313" key="6">
    <source>
        <dbReference type="Proteomes" id="UP000561726"/>
    </source>
</evidence>
<dbReference type="GO" id="GO:0016887">
    <property type="term" value="F:ATP hydrolysis activity"/>
    <property type="evidence" value="ECO:0007669"/>
    <property type="project" value="InterPro"/>
</dbReference>
<dbReference type="RefSeq" id="WP_052541862.1">
    <property type="nucleotide sequence ID" value="NZ_JACHBQ010000001.1"/>
</dbReference>
<proteinExistence type="predicted"/>
<evidence type="ECO:0000256" key="1">
    <source>
        <dbReference type="ARBA" id="ARBA00022448"/>
    </source>
</evidence>
<accession>A0A7W8ZY61</accession>